<evidence type="ECO:0000313" key="2">
    <source>
        <dbReference type="Proteomes" id="UP001152622"/>
    </source>
</evidence>
<dbReference type="EMBL" id="JAINUF010000003">
    <property type="protein sequence ID" value="KAJ8370316.1"/>
    <property type="molecule type" value="Genomic_DNA"/>
</dbReference>
<name>A0A9Q1FZ20_SYNKA</name>
<dbReference type="AlphaFoldDB" id="A0A9Q1FZ20"/>
<evidence type="ECO:0000313" key="1">
    <source>
        <dbReference type="EMBL" id="KAJ8370316.1"/>
    </source>
</evidence>
<reference evidence="1" key="1">
    <citation type="journal article" date="2023" name="Science">
        <title>Genome structures resolve the early diversification of teleost fishes.</title>
        <authorList>
            <person name="Parey E."/>
            <person name="Louis A."/>
            <person name="Montfort J."/>
            <person name="Bouchez O."/>
            <person name="Roques C."/>
            <person name="Iampietro C."/>
            <person name="Lluch J."/>
            <person name="Castinel A."/>
            <person name="Donnadieu C."/>
            <person name="Desvignes T."/>
            <person name="Floi Bucao C."/>
            <person name="Jouanno E."/>
            <person name="Wen M."/>
            <person name="Mejri S."/>
            <person name="Dirks R."/>
            <person name="Jansen H."/>
            <person name="Henkel C."/>
            <person name="Chen W.J."/>
            <person name="Zahm M."/>
            <person name="Cabau C."/>
            <person name="Klopp C."/>
            <person name="Thompson A.W."/>
            <person name="Robinson-Rechavi M."/>
            <person name="Braasch I."/>
            <person name="Lecointre G."/>
            <person name="Bobe J."/>
            <person name="Postlethwait J.H."/>
            <person name="Berthelot C."/>
            <person name="Roest Crollius H."/>
            <person name="Guiguen Y."/>
        </authorList>
    </citation>
    <scope>NUCLEOTIDE SEQUENCE</scope>
    <source>
        <strain evidence="1">WJC10195</strain>
    </source>
</reference>
<organism evidence="1 2">
    <name type="scientific">Synaphobranchus kaupii</name>
    <name type="common">Kaup's arrowtooth eel</name>
    <dbReference type="NCBI Taxonomy" id="118154"/>
    <lineage>
        <taxon>Eukaryota</taxon>
        <taxon>Metazoa</taxon>
        <taxon>Chordata</taxon>
        <taxon>Craniata</taxon>
        <taxon>Vertebrata</taxon>
        <taxon>Euteleostomi</taxon>
        <taxon>Actinopterygii</taxon>
        <taxon>Neopterygii</taxon>
        <taxon>Teleostei</taxon>
        <taxon>Anguilliformes</taxon>
        <taxon>Synaphobranchidae</taxon>
        <taxon>Synaphobranchus</taxon>
    </lineage>
</organism>
<protein>
    <submittedName>
        <fullName evidence="1">Uncharacterized protein</fullName>
    </submittedName>
</protein>
<sequence>MPPDRPGTTPPTDPSFLRTCLSHVPTCPARLALAAPGPPQGAFVRRVTRYVTSPRVRRDLGKHRVLLFVRDAAPLCGHLENTGSPASLNESMSAGRGAQISPFGPLFF</sequence>
<proteinExistence type="predicted"/>
<comment type="caution">
    <text evidence="1">The sequence shown here is derived from an EMBL/GenBank/DDBJ whole genome shotgun (WGS) entry which is preliminary data.</text>
</comment>
<dbReference type="Proteomes" id="UP001152622">
    <property type="component" value="Chromosome 3"/>
</dbReference>
<accession>A0A9Q1FZ20</accession>
<gene>
    <name evidence="1" type="ORF">SKAU_G00103440</name>
</gene>
<keyword evidence="2" id="KW-1185">Reference proteome</keyword>